<dbReference type="GO" id="GO:0016459">
    <property type="term" value="C:myosin complex"/>
    <property type="evidence" value="ECO:0007669"/>
    <property type="project" value="UniProtKB-KW"/>
</dbReference>
<feature type="region of interest" description="Disordered" evidence="8">
    <location>
        <begin position="1177"/>
        <end position="1223"/>
    </location>
</feature>
<dbReference type="AlphaFoldDB" id="A0A813EGH7"/>
<evidence type="ECO:0000256" key="1">
    <source>
        <dbReference type="ARBA" id="ARBA00022741"/>
    </source>
</evidence>
<dbReference type="Gene3D" id="1.20.120.720">
    <property type="entry name" value="Myosin VI head, motor domain, U50 subdomain"/>
    <property type="match status" value="1"/>
</dbReference>
<dbReference type="EMBL" id="CAJNNV010009311">
    <property type="protein sequence ID" value="CAE8597221.1"/>
    <property type="molecule type" value="Genomic_DNA"/>
</dbReference>
<dbReference type="PANTHER" id="PTHR13140">
    <property type="entry name" value="MYOSIN"/>
    <property type="match status" value="1"/>
</dbReference>
<dbReference type="Pfam" id="PF00063">
    <property type="entry name" value="Myosin_head"/>
    <property type="match status" value="1"/>
</dbReference>
<evidence type="ECO:0000256" key="2">
    <source>
        <dbReference type="ARBA" id="ARBA00022840"/>
    </source>
</evidence>
<evidence type="ECO:0000313" key="10">
    <source>
        <dbReference type="EMBL" id="CAE8597221.1"/>
    </source>
</evidence>
<keyword evidence="5 6" id="KW-0009">Actin-binding</keyword>
<evidence type="ECO:0000256" key="6">
    <source>
        <dbReference type="PROSITE-ProRule" id="PRU00782"/>
    </source>
</evidence>
<dbReference type="OrthoDB" id="10249697at2759"/>
<dbReference type="Proteomes" id="UP000626109">
    <property type="component" value="Unassembled WGS sequence"/>
</dbReference>
<feature type="region of interest" description="Disordered" evidence="8">
    <location>
        <begin position="120"/>
        <end position="147"/>
    </location>
</feature>
<dbReference type="GO" id="GO:0007015">
    <property type="term" value="P:actin filament organization"/>
    <property type="evidence" value="ECO:0007669"/>
    <property type="project" value="TreeGrafter"/>
</dbReference>
<keyword evidence="3 6" id="KW-0518">Myosin</keyword>
<feature type="domain" description="Myosin motor" evidence="9">
    <location>
        <begin position="168"/>
        <end position="912"/>
    </location>
</feature>
<dbReference type="Proteomes" id="UP000654075">
    <property type="component" value="Unassembled WGS sequence"/>
</dbReference>
<dbReference type="Gene3D" id="3.40.850.10">
    <property type="entry name" value="Kinesin motor domain"/>
    <property type="match status" value="1"/>
</dbReference>
<feature type="region of interest" description="Actin-binding" evidence="6">
    <location>
        <begin position="768"/>
        <end position="790"/>
    </location>
</feature>
<evidence type="ECO:0000256" key="7">
    <source>
        <dbReference type="SAM" id="Coils"/>
    </source>
</evidence>
<feature type="coiled-coil region" evidence="7">
    <location>
        <begin position="1114"/>
        <end position="1141"/>
    </location>
</feature>
<keyword evidence="1 6" id="KW-0547">Nucleotide-binding</keyword>
<dbReference type="PANTHER" id="PTHR13140:SF706">
    <property type="entry name" value="DILUTE CLASS UNCONVENTIONAL MYOSIN, ISOFORM C"/>
    <property type="match status" value="1"/>
</dbReference>
<dbReference type="OMA" id="AMNPFRR"/>
<dbReference type="EMBL" id="CAJNNW010003135">
    <property type="protein sequence ID" value="CAE8645045.1"/>
    <property type="molecule type" value="Genomic_DNA"/>
</dbReference>
<evidence type="ECO:0000256" key="4">
    <source>
        <dbReference type="ARBA" id="ARBA00023175"/>
    </source>
</evidence>
<dbReference type="GO" id="GO:0005524">
    <property type="term" value="F:ATP binding"/>
    <property type="evidence" value="ECO:0007669"/>
    <property type="project" value="UniProtKB-UniRule"/>
</dbReference>
<dbReference type="GO" id="GO:0000146">
    <property type="term" value="F:microfilament motor activity"/>
    <property type="evidence" value="ECO:0007669"/>
    <property type="project" value="TreeGrafter"/>
</dbReference>
<gene>
    <name evidence="10" type="ORF">PGLA1383_LOCUS15671</name>
    <name evidence="11" type="ORF">PGLA2088_LOCUS3572</name>
</gene>
<organism evidence="10 12">
    <name type="scientific">Polarella glacialis</name>
    <name type="common">Dinoflagellate</name>
    <dbReference type="NCBI Taxonomy" id="89957"/>
    <lineage>
        <taxon>Eukaryota</taxon>
        <taxon>Sar</taxon>
        <taxon>Alveolata</taxon>
        <taxon>Dinophyceae</taxon>
        <taxon>Suessiales</taxon>
        <taxon>Suessiaceae</taxon>
        <taxon>Polarella</taxon>
    </lineage>
</organism>
<sequence length="1223" mass="134912">MAAACGGSLEVGAEVWVPCKDEVWRAGIVVDFDENDTIDAAPFGTPRGSPKFTVRPNPDAGPSPSGTPRGSPKFTVRPSPDAGSSPFGTPRGSPKCTGRPSPDAGPSGCVVVQVASAAGRNSLSAGKGGRGNPSLPQTERVRVSRRSLADRQQLHLKNEVLRTRTGALGLHDLGHLPLLHEPAVLQALQLRFQADVVYTLTGPMLLAINPFKLLPQLYGPERLAAFAQRAAVVPSNDNSDEQARSQNAEEPHIYGVAMAAYQGVWHRGKGQTVLVSGESGAGKTETTKFVMRFLALAGTGGSESSMSAVERKVLDSIPVLEALGNAKTLRNENSSRFGKYIELQFRPESAGAAPRLVGAHTHTYLLEKGRVIGQQDGERSFHIFYQLLEAAKKADASVLSGVARGKSPAHFAYLRGSNCSTLDSGCLDESLAFDETVAAMRAFGLSDGELSDLLSSLLAILYLGNISFVTPSTNSEGSEPALDAESGEAMQQACEFLGIKQAAMAKAWCSRTMQAPGEGVISMPNPVDKALDSRDSLARHLYGAIFSFVVSRINTAVSNRSGGRASLAFVGVLDIFGFEFFANNSLEQLFINFTNELLQQYFNEVIFEHEADLYAQEGIEWDPLDFPDNRAIVDMVGGKIPPGVLPMLDEECMTIGGNSEQWCSKLQRVHGASQHFSLAKLRQTSFIVTHFAGPVEYASKFFVEKNRDALSSDLVKCMKDSSSAFVRQLFQEQERTFGTKESVDAQTGARRMARARLYTVSSEFRGQLQDLMERIRATEPHFVRCIKPNATSSAEVFDRRSVVQQLQYQGVLQAIEVSRVGFPVRLRHRQAVLEFRCLARSAAERLQLESQCARGQFAFAAQQLFRGLSEEGIGADQQHKLPSNTWAVGKGMVFLKQQAMETLSFSLSRCRRAAATHIQACWRRWHRRRRFLAVLRASRRLQAASRGLLGRRLEAAKRRARAVQLIQARIRGQRSRALCRRRLHALGVIQAWSRARHLRAWLLRLLAASSRLRRWWRRKISALRAWRQGMSAIALQRIWRGHMGRCAALRQVEALAKRQQAARRLLQRWREKVCFRLLEKGLDEFLGQADPAVAAAKVADRLQDVSDGKLHATIGALRARLVHAEREAEMLRREEEVLRLHTLELGRWTVTGILGRLVGGIVDGVCTTLQALHSRFTERSLPPGEDQLRPPEALQALHNRFPERSLPPGEDQLSPPEDAQFAD</sequence>
<comment type="caution">
    <text evidence="10">The sequence shown here is derived from an EMBL/GenBank/DDBJ whole genome shotgun (WGS) entry which is preliminary data.</text>
</comment>
<dbReference type="GO" id="GO:0051015">
    <property type="term" value="F:actin filament binding"/>
    <property type="evidence" value="ECO:0007669"/>
    <property type="project" value="TreeGrafter"/>
</dbReference>
<evidence type="ECO:0000256" key="5">
    <source>
        <dbReference type="ARBA" id="ARBA00023203"/>
    </source>
</evidence>
<protein>
    <recommendedName>
        <fullName evidence="9">Myosin motor domain-containing protein</fullName>
    </recommendedName>
</protein>
<dbReference type="GO" id="GO:0016020">
    <property type="term" value="C:membrane"/>
    <property type="evidence" value="ECO:0007669"/>
    <property type="project" value="TreeGrafter"/>
</dbReference>
<evidence type="ECO:0000313" key="12">
    <source>
        <dbReference type="Proteomes" id="UP000654075"/>
    </source>
</evidence>
<accession>A0A813EGH7</accession>
<dbReference type="InterPro" id="IPR000048">
    <property type="entry name" value="IQ_motif_EF-hand-BS"/>
</dbReference>
<evidence type="ECO:0000256" key="8">
    <source>
        <dbReference type="SAM" id="MobiDB-lite"/>
    </source>
</evidence>
<dbReference type="InterPro" id="IPR027417">
    <property type="entry name" value="P-loop_NTPase"/>
</dbReference>
<evidence type="ECO:0000256" key="3">
    <source>
        <dbReference type="ARBA" id="ARBA00023123"/>
    </source>
</evidence>
<evidence type="ECO:0000313" key="11">
    <source>
        <dbReference type="EMBL" id="CAE8645045.1"/>
    </source>
</evidence>
<keyword evidence="7" id="KW-0175">Coiled coil</keyword>
<dbReference type="PROSITE" id="PS51456">
    <property type="entry name" value="MYOSIN_MOTOR"/>
    <property type="match status" value="1"/>
</dbReference>
<evidence type="ECO:0000259" key="9">
    <source>
        <dbReference type="PROSITE" id="PS51456"/>
    </source>
</evidence>
<dbReference type="SUPFAM" id="SSF52540">
    <property type="entry name" value="P-loop containing nucleoside triphosphate hydrolases"/>
    <property type="match status" value="1"/>
</dbReference>
<feature type="region of interest" description="Disordered" evidence="8">
    <location>
        <begin position="39"/>
        <end position="108"/>
    </location>
</feature>
<proteinExistence type="inferred from homology"/>
<keyword evidence="2 6" id="KW-0067">ATP-binding</keyword>
<dbReference type="PROSITE" id="PS50096">
    <property type="entry name" value="IQ"/>
    <property type="match status" value="4"/>
</dbReference>
<dbReference type="Gene3D" id="1.20.58.530">
    <property type="match status" value="1"/>
</dbReference>
<dbReference type="GO" id="GO:0005737">
    <property type="term" value="C:cytoplasm"/>
    <property type="evidence" value="ECO:0007669"/>
    <property type="project" value="TreeGrafter"/>
</dbReference>
<dbReference type="Gene3D" id="1.10.10.820">
    <property type="match status" value="1"/>
</dbReference>
<feature type="binding site" evidence="6">
    <location>
        <begin position="277"/>
        <end position="284"/>
    </location>
    <ligand>
        <name>ATP</name>
        <dbReference type="ChEBI" id="CHEBI:30616"/>
    </ligand>
</feature>
<reference evidence="10" key="1">
    <citation type="submission" date="2021-02" db="EMBL/GenBank/DDBJ databases">
        <authorList>
            <person name="Dougan E. K."/>
            <person name="Rhodes N."/>
            <person name="Thang M."/>
            <person name="Chan C."/>
        </authorList>
    </citation>
    <scope>NUCLEOTIDE SEQUENCE</scope>
</reference>
<keyword evidence="12" id="KW-1185">Reference proteome</keyword>
<dbReference type="SMART" id="SM00242">
    <property type="entry name" value="MYSc"/>
    <property type="match status" value="1"/>
</dbReference>
<feature type="compositionally biased region" description="Low complexity" evidence="8">
    <location>
        <begin position="62"/>
        <end position="72"/>
    </location>
</feature>
<name>A0A813EGH7_POLGL</name>
<dbReference type="InterPro" id="IPR036961">
    <property type="entry name" value="Kinesin_motor_dom_sf"/>
</dbReference>
<keyword evidence="4 6" id="KW-0505">Motor protein</keyword>
<dbReference type="Gene3D" id="1.20.5.4820">
    <property type="match status" value="1"/>
</dbReference>
<dbReference type="PRINTS" id="PR00193">
    <property type="entry name" value="MYOSINHEAVY"/>
</dbReference>
<dbReference type="SMART" id="SM00015">
    <property type="entry name" value="IQ"/>
    <property type="match status" value="4"/>
</dbReference>
<dbReference type="InterPro" id="IPR001609">
    <property type="entry name" value="Myosin_head_motor_dom-like"/>
</dbReference>
<comment type="similarity">
    <text evidence="6">Belongs to the TRAFAC class myosin-kinesin ATPase superfamily. Myosin family.</text>
</comment>